<protein>
    <submittedName>
        <fullName evidence="4">CBS domain-containing protein</fullName>
    </submittedName>
</protein>
<dbReference type="Proteomes" id="UP000614410">
    <property type="component" value="Unassembled WGS sequence"/>
</dbReference>
<dbReference type="InterPro" id="IPR046342">
    <property type="entry name" value="CBS_dom_sf"/>
</dbReference>
<organism evidence="4 5">
    <name type="scientific">Candidatus Amunia macphersoniae</name>
    <dbReference type="NCBI Taxonomy" id="3127014"/>
    <lineage>
        <taxon>Bacteria</taxon>
        <taxon>Bacillati</taxon>
        <taxon>Candidatus Dormiibacterota</taxon>
        <taxon>Candidatus Dormibacteria</taxon>
        <taxon>Candidatus Aeolococcales</taxon>
        <taxon>Candidatus Aeolococcaceae</taxon>
        <taxon>Candidatus Amunia</taxon>
    </lineage>
</organism>
<dbReference type="EMBL" id="JAEKNN010000063">
    <property type="protein sequence ID" value="MBJ7610532.1"/>
    <property type="molecule type" value="Genomic_DNA"/>
</dbReference>
<evidence type="ECO:0000313" key="5">
    <source>
        <dbReference type="Proteomes" id="UP000614410"/>
    </source>
</evidence>
<dbReference type="PROSITE" id="PS51371">
    <property type="entry name" value="CBS"/>
    <property type="match status" value="2"/>
</dbReference>
<comment type="caution">
    <text evidence="4">The sequence shown here is derived from an EMBL/GenBank/DDBJ whole genome shotgun (WGS) entry which is preliminary data.</text>
</comment>
<evidence type="ECO:0000259" key="3">
    <source>
        <dbReference type="PROSITE" id="PS51371"/>
    </source>
</evidence>
<accession>A0A934KSX0</accession>
<dbReference type="PANTHER" id="PTHR43080:SF2">
    <property type="entry name" value="CBS DOMAIN-CONTAINING PROTEIN"/>
    <property type="match status" value="1"/>
</dbReference>
<sequence length="138" mass="14518">MTRTVRDLMTPYPTTVPAGTSLADAARMMRDQDIGALIVATDSGPAILTDRDMVVRAVADGENTSVTSVESICSRDVVSVSPDDDADQAVAMMRDRAIRRLLVLEGGDAVGMLSVGDLAIDRDRGSALADISSAPPNR</sequence>
<dbReference type="Pfam" id="PF00571">
    <property type="entry name" value="CBS"/>
    <property type="match status" value="2"/>
</dbReference>
<dbReference type="SMART" id="SM00116">
    <property type="entry name" value="CBS"/>
    <property type="match status" value="2"/>
</dbReference>
<dbReference type="SUPFAM" id="SSF54631">
    <property type="entry name" value="CBS-domain pair"/>
    <property type="match status" value="1"/>
</dbReference>
<feature type="domain" description="CBS" evidence="3">
    <location>
        <begin position="73"/>
        <end position="128"/>
    </location>
</feature>
<keyword evidence="1 2" id="KW-0129">CBS domain</keyword>
<dbReference type="AlphaFoldDB" id="A0A934KSX0"/>
<gene>
    <name evidence="4" type="ORF">JF887_14055</name>
</gene>
<feature type="domain" description="CBS" evidence="3">
    <location>
        <begin position="9"/>
        <end position="65"/>
    </location>
</feature>
<reference evidence="4 5" key="1">
    <citation type="submission" date="2020-10" db="EMBL/GenBank/DDBJ databases">
        <title>Ca. Dormibacterota MAGs.</title>
        <authorList>
            <person name="Montgomery K."/>
        </authorList>
    </citation>
    <scope>NUCLEOTIDE SEQUENCE [LARGE SCALE GENOMIC DNA]</scope>
    <source>
        <strain evidence="4">Mitchell_Peninsula_5</strain>
    </source>
</reference>
<dbReference type="InterPro" id="IPR051257">
    <property type="entry name" value="Diverse_CBS-Domain"/>
</dbReference>
<dbReference type="InterPro" id="IPR000644">
    <property type="entry name" value="CBS_dom"/>
</dbReference>
<dbReference type="PANTHER" id="PTHR43080">
    <property type="entry name" value="CBS DOMAIN-CONTAINING PROTEIN CBSX3, MITOCHONDRIAL"/>
    <property type="match status" value="1"/>
</dbReference>
<proteinExistence type="predicted"/>
<name>A0A934KSX0_9BACT</name>
<evidence type="ECO:0000256" key="2">
    <source>
        <dbReference type="PROSITE-ProRule" id="PRU00703"/>
    </source>
</evidence>
<evidence type="ECO:0000313" key="4">
    <source>
        <dbReference type="EMBL" id="MBJ7610532.1"/>
    </source>
</evidence>
<dbReference type="Gene3D" id="3.10.580.10">
    <property type="entry name" value="CBS-domain"/>
    <property type="match status" value="1"/>
</dbReference>
<evidence type="ECO:0000256" key="1">
    <source>
        <dbReference type="ARBA" id="ARBA00023122"/>
    </source>
</evidence>